<organism evidence="1 2">
    <name type="scientific">Mucuna pruriens</name>
    <name type="common">Velvet bean</name>
    <name type="synonym">Dolichos pruriens</name>
    <dbReference type="NCBI Taxonomy" id="157652"/>
    <lineage>
        <taxon>Eukaryota</taxon>
        <taxon>Viridiplantae</taxon>
        <taxon>Streptophyta</taxon>
        <taxon>Embryophyta</taxon>
        <taxon>Tracheophyta</taxon>
        <taxon>Spermatophyta</taxon>
        <taxon>Magnoliopsida</taxon>
        <taxon>eudicotyledons</taxon>
        <taxon>Gunneridae</taxon>
        <taxon>Pentapetalae</taxon>
        <taxon>rosids</taxon>
        <taxon>fabids</taxon>
        <taxon>Fabales</taxon>
        <taxon>Fabaceae</taxon>
        <taxon>Papilionoideae</taxon>
        <taxon>50 kb inversion clade</taxon>
        <taxon>NPAAA clade</taxon>
        <taxon>indigoferoid/millettioid clade</taxon>
        <taxon>Phaseoleae</taxon>
        <taxon>Mucuna</taxon>
    </lineage>
</organism>
<sequence length="171" mass="19277">MEEVQDVKIMAHMTKTQVKVEKQILPMQHKNTIVDKEGTINLGKGPVLRNVLYMPNLACNLISISQLIHDSNCVVTFSNKLCVIHDHTSRIMIGWMNNGMRRLGHPSSQIVSLLPSIHVGKKDKHEQVCDICLKAKQIRDISISSQNKANECFNLINCDCHNCDCDGDDEK</sequence>
<evidence type="ECO:0000313" key="2">
    <source>
        <dbReference type="Proteomes" id="UP000257109"/>
    </source>
</evidence>
<accession>A0A371HQS0</accession>
<dbReference type="EMBL" id="QJKJ01001937">
    <property type="protein sequence ID" value="RDY05141.1"/>
    <property type="molecule type" value="Genomic_DNA"/>
</dbReference>
<dbReference type="OrthoDB" id="1750639at2759"/>
<dbReference type="AlphaFoldDB" id="A0A371HQS0"/>
<feature type="non-terminal residue" evidence="1">
    <location>
        <position position="1"/>
    </location>
</feature>
<evidence type="ECO:0008006" key="3">
    <source>
        <dbReference type="Google" id="ProtNLM"/>
    </source>
</evidence>
<proteinExistence type="predicted"/>
<protein>
    <recommendedName>
        <fullName evidence="3">GAG-pre-integrase domain-containing protein</fullName>
    </recommendedName>
</protein>
<dbReference type="Proteomes" id="UP000257109">
    <property type="component" value="Unassembled WGS sequence"/>
</dbReference>
<reference evidence="1" key="1">
    <citation type="submission" date="2018-05" db="EMBL/GenBank/DDBJ databases">
        <title>Draft genome of Mucuna pruriens seed.</title>
        <authorList>
            <person name="Nnadi N.E."/>
            <person name="Vos R."/>
            <person name="Hasami M.H."/>
            <person name="Devisetty U.K."/>
            <person name="Aguiy J.C."/>
        </authorList>
    </citation>
    <scope>NUCLEOTIDE SEQUENCE [LARGE SCALE GENOMIC DNA]</scope>
    <source>
        <strain evidence="1">JCA_2017</strain>
    </source>
</reference>
<keyword evidence="2" id="KW-1185">Reference proteome</keyword>
<evidence type="ECO:0000313" key="1">
    <source>
        <dbReference type="EMBL" id="RDY05141.1"/>
    </source>
</evidence>
<name>A0A371HQS0_MUCPR</name>
<comment type="caution">
    <text evidence="1">The sequence shown here is derived from an EMBL/GenBank/DDBJ whole genome shotgun (WGS) entry which is preliminary data.</text>
</comment>
<gene>
    <name evidence="1" type="ORF">CR513_11055</name>
</gene>